<accession>V4RUC3</accession>
<dbReference type="AlphaFoldDB" id="V4RUC3"/>
<reference evidence="1 2" key="1">
    <citation type="submission" date="2013-07" db="EMBL/GenBank/DDBJ databases">
        <authorList>
            <person name="Schaap P.J."/>
            <person name="Mehboob F."/>
            <person name="Oosterkamp M.J."/>
            <person name="de Vos W.M."/>
            <person name="Stams A.J.M."/>
            <person name="Koehorst J.J."/>
        </authorList>
    </citation>
    <scope>NUCLEOTIDE SEQUENCE [LARGE SCALE GENOMIC DNA]</scope>
    <source>
        <strain evidence="1 2">AW-1</strain>
    </source>
</reference>
<dbReference type="EMBL" id="AOFQ01000075">
    <property type="protein sequence ID" value="ESQ96831.1"/>
    <property type="molecule type" value="Genomic_DNA"/>
</dbReference>
<gene>
    <name evidence="1" type="ORF">F753_24205</name>
</gene>
<sequence length="81" mass="8891">MAELSDNEMDRDEEMIPMLAAAATHAAYLRSVAAGRTVLIAKDCMLVQVEQDGSEIPLRALSAKHRVKSGKIFHIRQLPSS</sequence>
<proteinExistence type="predicted"/>
<comment type="caution">
    <text evidence="1">The sequence shown here is derived from an EMBL/GenBank/DDBJ whole genome shotgun (WGS) entry which is preliminary data.</text>
</comment>
<name>V4RUC3_STUCH</name>
<evidence type="ECO:0000313" key="1">
    <source>
        <dbReference type="EMBL" id="ESQ96831.1"/>
    </source>
</evidence>
<dbReference type="Proteomes" id="UP000017822">
    <property type="component" value="Unassembled WGS sequence"/>
</dbReference>
<evidence type="ECO:0000313" key="2">
    <source>
        <dbReference type="Proteomes" id="UP000017822"/>
    </source>
</evidence>
<organism evidence="1 2">
    <name type="scientific">Stutzerimonas chloritidismutans AW-1</name>
    <dbReference type="NCBI Taxonomy" id="1263865"/>
    <lineage>
        <taxon>Bacteria</taxon>
        <taxon>Pseudomonadati</taxon>
        <taxon>Pseudomonadota</taxon>
        <taxon>Gammaproteobacteria</taxon>
        <taxon>Pseudomonadales</taxon>
        <taxon>Pseudomonadaceae</taxon>
        <taxon>Stutzerimonas</taxon>
    </lineage>
</organism>
<protein>
    <submittedName>
        <fullName evidence="1">Uncharacterized protein</fullName>
    </submittedName>
</protein>
<dbReference type="RefSeq" id="WP_023447193.1">
    <property type="nucleotide sequence ID" value="NZ_AOFQ01000075.1"/>
</dbReference>